<evidence type="ECO:0000313" key="3">
    <source>
        <dbReference type="EMBL" id="GMI52194.1"/>
    </source>
</evidence>
<sequence length="337" mass="34212">MLAALGDRVVGISTIQMGGAQPGLMSAADQAKAASPDCILTVGGGAQQDAGKLLRLYLAAPPHTGGATPESICAASASPAPLVPQICIPNSFAMAELTSVAGMTLSSGVKSGAAHPSLMPTVVLLDRGLMETLPDWVRFGTALRCVEHAVGAATHPNATEAIVEAALIGLGEAKRGIEMMAAGQAGGGGGEVDTYVGGWRAVRALNTSGCYPALGHLIGNMYSARFDVHQGACSGIMCARIVAWQVAGSGSMIGGRIAEALGGTSDEHPAKLISDLAAMCPGVVREHQEAGVDIDALRECVGGWNLDRLNGLTSNTFKDLEDVFGVLTKPLGELCGA</sequence>
<gene>
    <name evidence="3" type="ORF">TeGR_g8873</name>
</gene>
<dbReference type="Proteomes" id="UP001165060">
    <property type="component" value="Unassembled WGS sequence"/>
</dbReference>
<dbReference type="Pfam" id="PF00465">
    <property type="entry name" value="Fe-ADH"/>
    <property type="match status" value="1"/>
</dbReference>
<organism evidence="3 4">
    <name type="scientific">Tetraparma gracilis</name>
    <dbReference type="NCBI Taxonomy" id="2962635"/>
    <lineage>
        <taxon>Eukaryota</taxon>
        <taxon>Sar</taxon>
        <taxon>Stramenopiles</taxon>
        <taxon>Ochrophyta</taxon>
        <taxon>Bolidophyceae</taxon>
        <taxon>Parmales</taxon>
        <taxon>Triparmaceae</taxon>
        <taxon>Tetraparma</taxon>
    </lineage>
</organism>
<dbReference type="Gene3D" id="3.40.50.1970">
    <property type="match status" value="1"/>
</dbReference>
<evidence type="ECO:0000259" key="2">
    <source>
        <dbReference type="Pfam" id="PF00465"/>
    </source>
</evidence>
<keyword evidence="1" id="KW-0560">Oxidoreductase</keyword>
<evidence type="ECO:0000313" key="4">
    <source>
        <dbReference type="Proteomes" id="UP001165060"/>
    </source>
</evidence>
<accession>A0ABQ6N9Q9</accession>
<dbReference type="InterPro" id="IPR039697">
    <property type="entry name" value="Alcohol_dehydrogenase_Fe"/>
</dbReference>
<comment type="caution">
    <text evidence="3">The sequence shown here is derived from an EMBL/GenBank/DDBJ whole genome shotgun (WGS) entry which is preliminary data.</text>
</comment>
<protein>
    <recommendedName>
        <fullName evidence="2">Alcohol dehydrogenase iron-type/glycerol dehydrogenase GldA domain-containing protein</fullName>
    </recommendedName>
</protein>
<dbReference type="InterPro" id="IPR001670">
    <property type="entry name" value="ADH_Fe/GldA"/>
</dbReference>
<dbReference type="EMBL" id="BRYB01006578">
    <property type="protein sequence ID" value="GMI52194.1"/>
    <property type="molecule type" value="Genomic_DNA"/>
</dbReference>
<name>A0ABQ6N9Q9_9STRA</name>
<evidence type="ECO:0000256" key="1">
    <source>
        <dbReference type="ARBA" id="ARBA00023002"/>
    </source>
</evidence>
<keyword evidence="4" id="KW-1185">Reference proteome</keyword>
<reference evidence="3 4" key="1">
    <citation type="journal article" date="2023" name="Commun. Biol.">
        <title>Genome analysis of Parmales, the sister group of diatoms, reveals the evolutionary specialization of diatoms from phago-mixotrophs to photoautotrophs.</title>
        <authorList>
            <person name="Ban H."/>
            <person name="Sato S."/>
            <person name="Yoshikawa S."/>
            <person name="Yamada K."/>
            <person name="Nakamura Y."/>
            <person name="Ichinomiya M."/>
            <person name="Sato N."/>
            <person name="Blanc-Mathieu R."/>
            <person name="Endo H."/>
            <person name="Kuwata A."/>
            <person name="Ogata H."/>
        </authorList>
    </citation>
    <scope>NUCLEOTIDE SEQUENCE [LARGE SCALE GENOMIC DNA]</scope>
</reference>
<feature type="domain" description="Alcohol dehydrogenase iron-type/glycerol dehydrogenase GldA" evidence="2">
    <location>
        <begin position="23"/>
        <end position="126"/>
    </location>
</feature>
<proteinExistence type="predicted"/>
<dbReference type="Gene3D" id="1.20.1090.10">
    <property type="entry name" value="Dehydroquinate synthase-like - alpha domain"/>
    <property type="match status" value="1"/>
</dbReference>
<dbReference type="SUPFAM" id="SSF56796">
    <property type="entry name" value="Dehydroquinate synthase-like"/>
    <property type="match status" value="1"/>
</dbReference>
<dbReference type="PANTHER" id="PTHR11496:SF83">
    <property type="entry name" value="HYDROXYACID-OXOACID TRANSHYDROGENASE, MITOCHONDRIAL"/>
    <property type="match status" value="1"/>
</dbReference>
<dbReference type="PANTHER" id="PTHR11496">
    <property type="entry name" value="ALCOHOL DEHYDROGENASE"/>
    <property type="match status" value="1"/>
</dbReference>